<dbReference type="HAMAP" id="MF_01924">
    <property type="entry name" value="A_A_dipeptidase"/>
    <property type="match status" value="1"/>
</dbReference>
<dbReference type="EC" id="3.4.13.22" evidence="10"/>
<evidence type="ECO:0000256" key="2">
    <source>
        <dbReference type="ARBA" id="ARBA00022670"/>
    </source>
</evidence>
<dbReference type="InterPro" id="IPR051478">
    <property type="entry name" value="Beta-lactamase-like_AB/R"/>
</dbReference>
<feature type="domain" description="Beta-lactamase-related" evidence="12">
    <location>
        <begin position="55"/>
        <end position="365"/>
    </location>
</feature>
<keyword evidence="8" id="KW-0961">Cell wall biogenesis/degradation</keyword>
<dbReference type="Pfam" id="PF00144">
    <property type="entry name" value="Beta-lactamase"/>
    <property type="match status" value="1"/>
</dbReference>
<dbReference type="EMBL" id="JAMXLR010000092">
    <property type="protein sequence ID" value="MCO6047914.1"/>
    <property type="molecule type" value="Genomic_DNA"/>
</dbReference>
<feature type="binding site" evidence="10">
    <location>
        <position position="696"/>
    </location>
    <ligand>
        <name>Zn(2+)</name>
        <dbReference type="ChEBI" id="CHEBI:29105"/>
        <note>catalytic</note>
    </ligand>
</feature>
<keyword evidence="11" id="KW-0732">Signal</keyword>
<comment type="function">
    <text evidence="10">Catalyzes hydrolysis of the D-alanyl-D-alanine dipeptide.</text>
</comment>
<dbReference type="Proteomes" id="UP001155241">
    <property type="component" value="Unassembled WGS sequence"/>
</dbReference>
<evidence type="ECO:0000256" key="8">
    <source>
        <dbReference type="ARBA" id="ARBA00023316"/>
    </source>
</evidence>
<dbReference type="GO" id="GO:0071555">
    <property type="term" value="P:cell wall organization"/>
    <property type="evidence" value="ECO:0007669"/>
    <property type="project" value="UniProtKB-KW"/>
</dbReference>
<comment type="catalytic activity">
    <reaction evidence="1 10">
        <text>D-alanyl-D-alanine + H2O = 2 D-alanine</text>
        <dbReference type="Rhea" id="RHEA:20661"/>
        <dbReference type="ChEBI" id="CHEBI:15377"/>
        <dbReference type="ChEBI" id="CHEBI:57416"/>
        <dbReference type="ChEBI" id="CHEBI:57822"/>
        <dbReference type="EC" id="3.4.13.22"/>
    </reaction>
</comment>
<reference evidence="13" key="1">
    <citation type="submission" date="2022-06" db="EMBL/GenBank/DDBJ databases">
        <title>Aeoliella straminimaris, a novel planctomycete from sediments.</title>
        <authorList>
            <person name="Vitorino I.R."/>
            <person name="Lage O.M."/>
        </authorList>
    </citation>
    <scope>NUCLEOTIDE SEQUENCE</scope>
    <source>
        <strain evidence="13">ICT_H6.2</strain>
    </source>
</reference>
<evidence type="ECO:0000313" key="14">
    <source>
        <dbReference type="Proteomes" id="UP001155241"/>
    </source>
</evidence>
<sequence length="794" mass="89000">MLQRLANRYSLSVCLPGLFASVMMTFAAQAKEVDPAYEEVFARIDEVLERELPLKQIPSISVCLVDGDKIVGSKAYGYSDLDGTQPADDKTMYRIGSVSKLFTDLAVMQLVAAGKIDLDAPVQTYLPDFQPENPYDVPITLRQLMSHQSGLVREPPVGNYFDGTEPTLAETVASLNRTKLVYKPGERTKYSNAAISVVGLVVEKVSGQSYNDYMREHILAPMQMNNSSMLHEGKTQEQLAEAMMWTHHAPSFQAPVFELGTAPAGNLYATVDDLGNFLLAIFEGGSYQGQQVLPAETLATMLGGNKAAGEDDPLFGIGFKLGKIDGHPTFGHGGAVYGFSTQFSGLPEDKIGVAVAASRDCSNGFTTRLGDYATRLLLAKHAGEEFPEWEFSEAVEDPKQYVGSYQSGDDKLEIEEFNGRLYVRQGFSRNELRQADDHLVVDNVMSYGTKYEIGPEAGTLNALGKTWKRLSDECPPGAPEKWKGLIGEYGFDHNTMYIYEQDGQLWSQIEWLFLYPLTEVDENTFAFPKKGGMYESEYIVFQRDENGRATEANAANIVLKRRPVGDVGDVFTVEPTRPVDELRQLALAAQPPKETRPTRTANLVPLTKYDDGIKLDIRYATKRNFMLTPFYTSAHAFMQRPAAEAVARVQKKLADQGYGLLIHDGYRPWYVTKMFWDGTPVQYHDFVADPEKGSRHNRGCAVDLTLYDKATGEPIEMVASYDEFSPRSFPLYPGGDSRQRWHRQLLRESMEAEGFTIYEFEWWHFDYKDWQEYPIGNQTFEQLLEKPKAAAVGR</sequence>
<keyword evidence="2 10" id="KW-0645">Protease</keyword>
<gene>
    <name evidence="13" type="ORF">NG895_28755</name>
</gene>
<comment type="cofactor">
    <cofactor evidence="10">
        <name>Zn(2+)</name>
        <dbReference type="ChEBI" id="CHEBI:29105"/>
    </cofactor>
    <text evidence="10">Binds 1 zinc ion per subunit.</text>
</comment>
<dbReference type="Gene3D" id="3.40.710.10">
    <property type="entry name" value="DD-peptidase/beta-lactamase superfamily"/>
    <property type="match status" value="1"/>
</dbReference>
<evidence type="ECO:0000259" key="12">
    <source>
        <dbReference type="Pfam" id="PF00144"/>
    </source>
</evidence>
<keyword evidence="14" id="KW-1185">Reference proteome</keyword>
<evidence type="ECO:0000256" key="7">
    <source>
        <dbReference type="ARBA" id="ARBA00023049"/>
    </source>
</evidence>
<evidence type="ECO:0000256" key="3">
    <source>
        <dbReference type="ARBA" id="ARBA00022723"/>
    </source>
</evidence>
<evidence type="ECO:0000256" key="10">
    <source>
        <dbReference type="HAMAP-Rule" id="MF_01924"/>
    </source>
</evidence>
<feature type="signal peptide" evidence="11">
    <location>
        <begin position="1"/>
        <end position="30"/>
    </location>
</feature>
<evidence type="ECO:0000256" key="6">
    <source>
        <dbReference type="ARBA" id="ARBA00022997"/>
    </source>
</evidence>
<comment type="similarity">
    <text evidence="9">Belongs to the beta-lactamase family.</text>
</comment>
<dbReference type="GO" id="GO:0008237">
    <property type="term" value="F:metallopeptidase activity"/>
    <property type="evidence" value="ECO:0007669"/>
    <property type="project" value="UniProtKB-KW"/>
</dbReference>
<dbReference type="GO" id="GO:0160237">
    <property type="term" value="F:D-Ala-D-Ala dipeptidase activity"/>
    <property type="evidence" value="ECO:0007669"/>
    <property type="project" value="UniProtKB-EC"/>
</dbReference>
<keyword evidence="7 10" id="KW-0482">Metalloprotease</keyword>
<proteinExistence type="inferred from homology"/>
<dbReference type="InterPro" id="IPR012338">
    <property type="entry name" value="Beta-lactam/transpept-like"/>
</dbReference>
<organism evidence="13 14">
    <name type="scientific">Aeoliella straminimaris</name>
    <dbReference type="NCBI Taxonomy" id="2954799"/>
    <lineage>
        <taxon>Bacteria</taxon>
        <taxon>Pseudomonadati</taxon>
        <taxon>Planctomycetota</taxon>
        <taxon>Planctomycetia</taxon>
        <taxon>Pirellulales</taxon>
        <taxon>Lacipirellulaceae</taxon>
        <taxon>Aeoliella</taxon>
    </lineage>
</organism>
<keyword evidence="6 10" id="KW-0224">Dipeptidase</keyword>
<evidence type="ECO:0000313" key="13">
    <source>
        <dbReference type="EMBL" id="MCO6047914.1"/>
    </source>
</evidence>
<name>A0A9X2FIJ9_9BACT</name>
<dbReference type="Pfam" id="PF01427">
    <property type="entry name" value="Peptidase_M15"/>
    <property type="match status" value="1"/>
</dbReference>
<dbReference type="PANTHER" id="PTHR22935">
    <property type="entry name" value="PENICILLIN-BINDING PROTEIN"/>
    <property type="match status" value="1"/>
</dbReference>
<feature type="site" description="Transition state stabilizer" evidence="10">
    <location>
        <position position="667"/>
    </location>
</feature>
<dbReference type="PANTHER" id="PTHR22935:SF95">
    <property type="entry name" value="BETA-LACTAMASE-LIKE 1-RELATED"/>
    <property type="match status" value="1"/>
</dbReference>
<feature type="binding site" evidence="10">
    <location>
        <position position="764"/>
    </location>
    <ligand>
        <name>Zn(2+)</name>
        <dbReference type="ChEBI" id="CHEBI:29105"/>
        <note>catalytic</note>
    </ligand>
</feature>
<evidence type="ECO:0000256" key="4">
    <source>
        <dbReference type="ARBA" id="ARBA00022801"/>
    </source>
</evidence>
<keyword evidence="4 10" id="KW-0378">Hydrolase</keyword>
<feature type="active site" description="Proton donor/acceptor" evidence="10">
    <location>
        <position position="761"/>
    </location>
</feature>
<keyword evidence="5 10" id="KW-0862">Zinc</keyword>
<evidence type="ECO:0000256" key="1">
    <source>
        <dbReference type="ARBA" id="ARBA00001362"/>
    </source>
</evidence>
<evidence type="ECO:0000256" key="9">
    <source>
        <dbReference type="ARBA" id="ARBA00038473"/>
    </source>
</evidence>
<feature type="binding site" evidence="10">
    <location>
        <position position="703"/>
    </location>
    <ligand>
        <name>Zn(2+)</name>
        <dbReference type="ChEBI" id="CHEBI:29105"/>
        <note>catalytic</note>
    </ligand>
</feature>
<dbReference type="GO" id="GO:0006508">
    <property type="term" value="P:proteolysis"/>
    <property type="evidence" value="ECO:0007669"/>
    <property type="project" value="UniProtKB-KW"/>
</dbReference>
<dbReference type="GO" id="GO:0008270">
    <property type="term" value="F:zinc ion binding"/>
    <property type="evidence" value="ECO:0007669"/>
    <property type="project" value="UniProtKB-UniRule"/>
</dbReference>
<dbReference type="CDD" id="cd14840">
    <property type="entry name" value="D-Ala-D-Ala_dipeptidase_Aad"/>
    <property type="match status" value="1"/>
</dbReference>
<comment type="similarity">
    <text evidence="10">Belongs to the peptidase M15D family.</text>
</comment>
<feature type="chain" id="PRO_5040733537" description="D-alanyl-D-alanine dipeptidase" evidence="11">
    <location>
        <begin position="31"/>
        <end position="794"/>
    </location>
</feature>
<dbReference type="InterPro" id="IPR009045">
    <property type="entry name" value="Zn_M74/Hedgehog-like"/>
</dbReference>
<evidence type="ECO:0000256" key="11">
    <source>
        <dbReference type="SAM" id="SignalP"/>
    </source>
</evidence>
<dbReference type="SUPFAM" id="SSF55166">
    <property type="entry name" value="Hedgehog/DD-peptidase"/>
    <property type="match status" value="1"/>
</dbReference>
<dbReference type="RefSeq" id="WP_252856020.1">
    <property type="nucleotide sequence ID" value="NZ_JAMXLR010000092.1"/>
</dbReference>
<evidence type="ECO:0000256" key="5">
    <source>
        <dbReference type="ARBA" id="ARBA00022833"/>
    </source>
</evidence>
<keyword evidence="3 10" id="KW-0479">Metal-binding</keyword>
<dbReference type="SUPFAM" id="SSF56601">
    <property type="entry name" value="beta-lactamase/transpeptidase-like"/>
    <property type="match status" value="1"/>
</dbReference>
<dbReference type="AlphaFoldDB" id="A0A9X2FIJ9"/>
<comment type="caution">
    <text evidence="13">The sequence shown here is derived from an EMBL/GenBank/DDBJ whole genome shotgun (WGS) entry which is preliminary data.</text>
</comment>
<dbReference type="Gene3D" id="3.30.1380.10">
    <property type="match status" value="1"/>
</dbReference>
<protein>
    <recommendedName>
        <fullName evidence="10">D-alanyl-D-alanine dipeptidase</fullName>
        <shortName evidence="10">D-Ala-D-Ala dipeptidase</shortName>
        <ecNumber evidence="10">3.4.13.22</ecNumber>
    </recommendedName>
</protein>
<dbReference type="InterPro" id="IPR000755">
    <property type="entry name" value="A_A_dipeptidase"/>
</dbReference>
<dbReference type="InterPro" id="IPR001466">
    <property type="entry name" value="Beta-lactam-related"/>
</dbReference>
<accession>A0A9X2FIJ9</accession>